<evidence type="ECO:0000256" key="21">
    <source>
        <dbReference type="PIRNR" id="PIRNR001563"/>
    </source>
</evidence>
<dbReference type="GO" id="GO:0008841">
    <property type="term" value="F:dihydrofolate synthase activity"/>
    <property type="evidence" value="ECO:0007669"/>
    <property type="project" value="UniProtKB-EC"/>
</dbReference>
<dbReference type="GO" id="GO:0005524">
    <property type="term" value="F:ATP binding"/>
    <property type="evidence" value="ECO:0007669"/>
    <property type="project" value="UniProtKB-KW"/>
</dbReference>
<dbReference type="Gene3D" id="3.90.190.20">
    <property type="entry name" value="Mur ligase, C-terminal domain"/>
    <property type="match status" value="1"/>
</dbReference>
<dbReference type="GO" id="GO:0004326">
    <property type="term" value="F:tetrahydrofolylpolyglutamate synthase activity"/>
    <property type="evidence" value="ECO:0007669"/>
    <property type="project" value="UniProtKB-EC"/>
</dbReference>
<evidence type="ECO:0000256" key="14">
    <source>
        <dbReference type="ARBA" id="ARBA00030048"/>
    </source>
</evidence>
<dbReference type="InterPro" id="IPR036615">
    <property type="entry name" value="Mur_ligase_C_dom_sf"/>
</dbReference>
<dbReference type="NCBIfam" id="TIGR01499">
    <property type="entry name" value="folC"/>
    <property type="match status" value="1"/>
</dbReference>
<feature type="domain" description="Mur ligase central" evidence="23">
    <location>
        <begin position="53"/>
        <end position="192"/>
    </location>
</feature>
<comment type="function">
    <text evidence="1">Functions in two distinct reactions of the de novo folate biosynthetic pathway. Catalyzes the addition of a glutamate residue to dihydropteroate (7,8-dihydropteroate or H2Pte) to form dihydrofolate (7,8-dihydrofolate monoglutamate or H2Pte-Glu). Also catalyzes successive additions of L-glutamate to tetrahydrofolate or 10-formyltetrahydrofolate or 5,10-methylenetetrahydrofolate, leading to folylpolyglutamate derivatives.</text>
</comment>
<dbReference type="InterPro" id="IPR036565">
    <property type="entry name" value="Mur-like_cat_sf"/>
</dbReference>
<dbReference type="Pfam" id="PF08245">
    <property type="entry name" value="Mur_ligase_M"/>
    <property type="match status" value="1"/>
</dbReference>
<dbReference type="EMBL" id="CP044222">
    <property type="protein sequence ID" value="QEW06982.1"/>
    <property type="molecule type" value="Genomic_DNA"/>
</dbReference>
<proteinExistence type="inferred from homology"/>
<evidence type="ECO:0000256" key="2">
    <source>
        <dbReference type="ARBA" id="ARBA00004799"/>
    </source>
</evidence>
<dbReference type="Pfam" id="PF02875">
    <property type="entry name" value="Mur_ligase_C"/>
    <property type="match status" value="1"/>
</dbReference>
<dbReference type="KEGG" id="nik:F5I99_10935"/>
<evidence type="ECO:0000256" key="1">
    <source>
        <dbReference type="ARBA" id="ARBA00002714"/>
    </source>
</evidence>
<comment type="catalytic activity">
    <reaction evidence="19">
        <text>(6R)-5,10-methylenetetrahydrofolyl-(gamma-L-Glu)(n) + L-glutamate + ATP = (6R)-5,10-methylenetetrahydrofolyl-(gamma-L-Glu)(n+1) + ADP + phosphate + H(+)</text>
        <dbReference type="Rhea" id="RHEA:51912"/>
        <dbReference type="Rhea" id="RHEA-COMP:13257"/>
        <dbReference type="Rhea" id="RHEA-COMP:13258"/>
        <dbReference type="ChEBI" id="CHEBI:15378"/>
        <dbReference type="ChEBI" id="CHEBI:29985"/>
        <dbReference type="ChEBI" id="CHEBI:30616"/>
        <dbReference type="ChEBI" id="CHEBI:43474"/>
        <dbReference type="ChEBI" id="CHEBI:136572"/>
        <dbReference type="ChEBI" id="CHEBI:456216"/>
        <dbReference type="EC" id="6.3.2.17"/>
    </reaction>
</comment>
<accession>A0A5J6LF65</accession>
<evidence type="ECO:0000256" key="7">
    <source>
        <dbReference type="ARBA" id="ARBA00019357"/>
    </source>
</evidence>
<protein>
    <recommendedName>
        <fullName evidence="7">Dihydrofolate synthase/folylpolyglutamate synthase</fullName>
        <ecNumber evidence="5">6.3.2.12</ecNumber>
        <ecNumber evidence="6">6.3.2.17</ecNumber>
    </recommendedName>
    <alternativeName>
        <fullName evidence="16">Folylpoly-gamma-glutamate synthetase-dihydrofolate synthetase</fullName>
    </alternativeName>
    <alternativeName>
        <fullName evidence="14">Folylpolyglutamate synthetase</fullName>
    </alternativeName>
    <alternativeName>
        <fullName evidence="15">Tetrahydrofolylpolyglutamate synthase</fullName>
    </alternativeName>
</protein>
<dbReference type="GO" id="GO:0046654">
    <property type="term" value="P:tetrahydrofolate biosynthetic process"/>
    <property type="evidence" value="ECO:0007669"/>
    <property type="project" value="UniProtKB-UniPathway"/>
</dbReference>
<dbReference type="Proteomes" id="UP000325606">
    <property type="component" value="Chromosome"/>
</dbReference>
<dbReference type="PANTHER" id="PTHR11136">
    <property type="entry name" value="FOLYLPOLYGLUTAMATE SYNTHASE-RELATED"/>
    <property type="match status" value="1"/>
</dbReference>
<dbReference type="InterPro" id="IPR013221">
    <property type="entry name" value="Mur_ligase_cen"/>
</dbReference>
<evidence type="ECO:0000256" key="4">
    <source>
        <dbReference type="ARBA" id="ARBA00008276"/>
    </source>
</evidence>
<gene>
    <name evidence="24" type="primary">folC</name>
    <name evidence="24" type="ORF">F5I99_10935</name>
</gene>
<dbReference type="SUPFAM" id="SSF53623">
    <property type="entry name" value="MurD-like peptide ligases, catalytic domain"/>
    <property type="match status" value="1"/>
</dbReference>
<dbReference type="GO" id="GO:0046872">
    <property type="term" value="F:metal ion binding"/>
    <property type="evidence" value="ECO:0007669"/>
    <property type="project" value="UniProtKB-KW"/>
</dbReference>
<comment type="catalytic activity">
    <reaction evidence="20">
        <text>7,8-dihydropteroate + L-glutamate + ATP = 7,8-dihydrofolate + ADP + phosphate + H(+)</text>
        <dbReference type="Rhea" id="RHEA:23584"/>
        <dbReference type="ChEBI" id="CHEBI:15378"/>
        <dbReference type="ChEBI" id="CHEBI:17839"/>
        <dbReference type="ChEBI" id="CHEBI:29985"/>
        <dbReference type="ChEBI" id="CHEBI:30616"/>
        <dbReference type="ChEBI" id="CHEBI:43474"/>
        <dbReference type="ChEBI" id="CHEBI:57451"/>
        <dbReference type="ChEBI" id="CHEBI:456216"/>
        <dbReference type="EC" id="6.3.2.12"/>
    </reaction>
</comment>
<keyword evidence="10 21" id="KW-0547">Nucleotide-binding</keyword>
<evidence type="ECO:0000256" key="11">
    <source>
        <dbReference type="ARBA" id="ARBA00022840"/>
    </source>
</evidence>
<keyword evidence="9" id="KW-0479">Metal-binding</keyword>
<dbReference type="UniPathway" id="UPA00077">
    <property type="reaction ID" value="UER00157"/>
</dbReference>
<evidence type="ECO:0000256" key="16">
    <source>
        <dbReference type="ARBA" id="ARBA00032510"/>
    </source>
</evidence>
<dbReference type="AlphaFoldDB" id="A0A5J6LF65"/>
<dbReference type="RefSeq" id="WP_151055948.1">
    <property type="nucleotide sequence ID" value="NZ_CP044222.1"/>
</dbReference>
<keyword evidence="25" id="KW-1185">Reference proteome</keyword>
<dbReference type="EC" id="6.3.2.17" evidence="6"/>
<dbReference type="GO" id="GO:0046656">
    <property type="term" value="P:folic acid biosynthetic process"/>
    <property type="evidence" value="ECO:0007669"/>
    <property type="project" value="UniProtKB-KW"/>
</dbReference>
<sequence>MSQLQPTTDASLDQWLSYIEACHPAEIELGLERMRQVAGRLPLDLSGSFKVVVAGTNGKGTSIRMLESILQQAGLKVGTYTSPHFLRYNERITLCGQAVDDALICAAFVQVEAARQGVPLTYFEYGTLAALIIFSDTVPDVLLLEIGLGGRLDSVNLVDADVALVTTIALDHTDWLGPDRESIGFEKAGIFRAGCLAVCGDPHPPASLLKHAAKLSVDLRTNGQAYHYSLDADSLWTWQGQDLAGHTQVLSLLPRPSLPVQNAAAVLQVLQLMPFTIDKQQLSAGLINAQLTGRMQTACLAGFPCILDVAHNAEAATYLASRLSQQAVSPTHLLLGMLADKDMLSVCEALLPVVDHWHLATLSNPRGASAAQLKQILNKLGVASTSMAEYGSVDTALTALPSQLTAASRLVIAGSFFTVTDALKTVEWSDGHQG</sequence>
<organism evidence="24 25">
    <name type="scientific">Nitrincola iocasae</name>
    <dbReference type="NCBI Taxonomy" id="2614693"/>
    <lineage>
        <taxon>Bacteria</taxon>
        <taxon>Pseudomonadati</taxon>
        <taxon>Pseudomonadota</taxon>
        <taxon>Gammaproteobacteria</taxon>
        <taxon>Oceanospirillales</taxon>
        <taxon>Oceanospirillaceae</taxon>
        <taxon>Nitrincola</taxon>
    </lineage>
</organism>
<dbReference type="PIRSF" id="PIRSF001563">
    <property type="entry name" value="Folylpolyglu_synth"/>
    <property type="match status" value="1"/>
</dbReference>
<keyword evidence="12" id="KW-0460">Magnesium</keyword>
<dbReference type="EC" id="6.3.2.12" evidence="5"/>
<evidence type="ECO:0000256" key="20">
    <source>
        <dbReference type="ARBA" id="ARBA00049161"/>
    </source>
</evidence>
<dbReference type="NCBIfam" id="NF008101">
    <property type="entry name" value="PRK10846.1"/>
    <property type="match status" value="1"/>
</dbReference>
<evidence type="ECO:0000256" key="9">
    <source>
        <dbReference type="ARBA" id="ARBA00022723"/>
    </source>
</evidence>
<evidence type="ECO:0000259" key="23">
    <source>
        <dbReference type="Pfam" id="PF08245"/>
    </source>
</evidence>
<dbReference type="Gene3D" id="3.40.1190.10">
    <property type="entry name" value="Mur-like, catalytic domain"/>
    <property type="match status" value="1"/>
</dbReference>
<evidence type="ECO:0000256" key="17">
    <source>
        <dbReference type="ARBA" id="ARBA00047493"/>
    </source>
</evidence>
<keyword evidence="13" id="KW-0289">Folate biosynthesis</keyword>
<keyword evidence="11 21" id="KW-0067">ATP-binding</keyword>
<dbReference type="InterPro" id="IPR001645">
    <property type="entry name" value="Folylpolyglutamate_synth"/>
</dbReference>
<evidence type="ECO:0000256" key="8">
    <source>
        <dbReference type="ARBA" id="ARBA00022598"/>
    </source>
</evidence>
<evidence type="ECO:0000256" key="19">
    <source>
        <dbReference type="ARBA" id="ARBA00049035"/>
    </source>
</evidence>
<feature type="domain" description="Mur ligase C-terminal" evidence="22">
    <location>
        <begin position="293"/>
        <end position="416"/>
    </location>
</feature>
<evidence type="ECO:0000256" key="10">
    <source>
        <dbReference type="ARBA" id="ARBA00022741"/>
    </source>
</evidence>
<keyword evidence="8 21" id="KW-0436">Ligase</keyword>
<comment type="pathway">
    <text evidence="3">Cofactor biosynthesis; tetrahydrofolylpolyglutamate biosynthesis.</text>
</comment>
<evidence type="ECO:0000313" key="24">
    <source>
        <dbReference type="EMBL" id="QEW06982.1"/>
    </source>
</evidence>
<evidence type="ECO:0000256" key="6">
    <source>
        <dbReference type="ARBA" id="ARBA00013025"/>
    </source>
</evidence>
<dbReference type="SUPFAM" id="SSF53244">
    <property type="entry name" value="MurD-like peptide ligases, peptide-binding domain"/>
    <property type="match status" value="1"/>
</dbReference>
<dbReference type="PANTHER" id="PTHR11136:SF0">
    <property type="entry name" value="DIHYDROFOLATE SYNTHETASE-RELATED"/>
    <property type="match status" value="1"/>
</dbReference>
<comment type="similarity">
    <text evidence="4 21">Belongs to the folylpolyglutamate synthase family.</text>
</comment>
<evidence type="ECO:0000259" key="22">
    <source>
        <dbReference type="Pfam" id="PF02875"/>
    </source>
</evidence>
<dbReference type="GO" id="GO:0005737">
    <property type="term" value="C:cytoplasm"/>
    <property type="evidence" value="ECO:0007669"/>
    <property type="project" value="TreeGrafter"/>
</dbReference>
<evidence type="ECO:0000313" key="25">
    <source>
        <dbReference type="Proteomes" id="UP000325606"/>
    </source>
</evidence>
<comment type="pathway">
    <text evidence="2">Cofactor biosynthesis; tetrahydrofolate biosynthesis; 7,8-dihydrofolate from 2-amino-4-hydroxy-6-hydroxymethyl-7,8-dihydropteridine diphosphate and 4-aminobenzoate: step 2/2.</text>
</comment>
<evidence type="ECO:0000256" key="18">
    <source>
        <dbReference type="ARBA" id="ARBA00047808"/>
    </source>
</evidence>
<comment type="catalytic activity">
    <reaction evidence="18">
        <text>10-formyltetrahydrofolyl-(gamma-L-Glu)(n) + L-glutamate + ATP = 10-formyltetrahydrofolyl-(gamma-L-Glu)(n+1) + ADP + phosphate + H(+)</text>
        <dbReference type="Rhea" id="RHEA:51904"/>
        <dbReference type="Rhea" id="RHEA-COMP:13088"/>
        <dbReference type="Rhea" id="RHEA-COMP:14300"/>
        <dbReference type="ChEBI" id="CHEBI:15378"/>
        <dbReference type="ChEBI" id="CHEBI:29985"/>
        <dbReference type="ChEBI" id="CHEBI:30616"/>
        <dbReference type="ChEBI" id="CHEBI:43474"/>
        <dbReference type="ChEBI" id="CHEBI:134413"/>
        <dbReference type="ChEBI" id="CHEBI:456216"/>
        <dbReference type="EC" id="6.3.2.17"/>
    </reaction>
</comment>
<dbReference type="InterPro" id="IPR004101">
    <property type="entry name" value="Mur_ligase_C"/>
</dbReference>
<reference evidence="24 25" key="1">
    <citation type="submission" date="2019-09" db="EMBL/GenBank/DDBJ databases">
        <title>Nitrincola iocasae sp. nov., a bacterium isolated from the sediment collected at a cold seep field in South China Sea.</title>
        <authorList>
            <person name="Zhang H."/>
            <person name="Wang H."/>
            <person name="Li C."/>
        </authorList>
    </citation>
    <scope>NUCLEOTIDE SEQUENCE [LARGE SCALE GENOMIC DNA]</scope>
    <source>
        <strain evidence="24 25">KXZD1103</strain>
    </source>
</reference>
<evidence type="ECO:0000256" key="15">
    <source>
        <dbReference type="ARBA" id="ARBA00030592"/>
    </source>
</evidence>
<evidence type="ECO:0000256" key="12">
    <source>
        <dbReference type="ARBA" id="ARBA00022842"/>
    </source>
</evidence>
<name>A0A5J6LF65_9GAMM</name>
<evidence type="ECO:0000256" key="3">
    <source>
        <dbReference type="ARBA" id="ARBA00005150"/>
    </source>
</evidence>
<evidence type="ECO:0000256" key="5">
    <source>
        <dbReference type="ARBA" id="ARBA00013023"/>
    </source>
</evidence>
<comment type="catalytic activity">
    <reaction evidence="17">
        <text>(6S)-5,6,7,8-tetrahydrofolyl-(gamma-L-Glu)(n) + L-glutamate + ATP = (6S)-5,6,7,8-tetrahydrofolyl-(gamma-L-Glu)(n+1) + ADP + phosphate + H(+)</text>
        <dbReference type="Rhea" id="RHEA:10580"/>
        <dbReference type="Rhea" id="RHEA-COMP:14738"/>
        <dbReference type="Rhea" id="RHEA-COMP:14740"/>
        <dbReference type="ChEBI" id="CHEBI:15378"/>
        <dbReference type="ChEBI" id="CHEBI:29985"/>
        <dbReference type="ChEBI" id="CHEBI:30616"/>
        <dbReference type="ChEBI" id="CHEBI:43474"/>
        <dbReference type="ChEBI" id="CHEBI:141005"/>
        <dbReference type="ChEBI" id="CHEBI:456216"/>
        <dbReference type="EC" id="6.3.2.17"/>
    </reaction>
</comment>
<evidence type="ECO:0000256" key="13">
    <source>
        <dbReference type="ARBA" id="ARBA00022909"/>
    </source>
</evidence>